<dbReference type="InterPro" id="IPR025335">
    <property type="entry name" value="DUF4241"/>
</dbReference>
<dbReference type="RefSeq" id="WP_208055431.1">
    <property type="nucleotide sequence ID" value="NZ_JAGEMK010000003.1"/>
</dbReference>
<dbReference type="Pfam" id="PF14025">
    <property type="entry name" value="DUF4241"/>
    <property type="match status" value="1"/>
</dbReference>
<proteinExistence type="predicted"/>
<organism evidence="1 2">
    <name type="scientific">Actinotalea soli</name>
    <dbReference type="NCBI Taxonomy" id="2819234"/>
    <lineage>
        <taxon>Bacteria</taxon>
        <taxon>Bacillati</taxon>
        <taxon>Actinomycetota</taxon>
        <taxon>Actinomycetes</taxon>
        <taxon>Micrococcales</taxon>
        <taxon>Cellulomonadaceae</taxon>
        <taxon>Actinotalea</taxon>
    </lineage>
</organism>
<evidence type="ECO:0000313" key="1">
    <source>
        <dbReference type="EMBL" id="MBO1751763.1"/>
    </source>
</evidence>
<protein>
    <submittedName>
        <fullName evidence="1">DUF4241 domain-containing protein</fullName>
    </submittedName>
</protein>
<dbReference type="EMBL" id="JAGEMK010000003">
    <property type="protein sequence ID" value="MBO1751763.1"/>
    <property type="molecule type" value="Genomic_DNA"/>
</dbReference>
<dbReference type="AlphaFoldDB" id="A0A939RVM1"/>
<sequence length="190" mass="19602">MEAATALDIEDGVLGAGAGYYAAIGSPEVTARVAEETVRDAPVSLSVLDSPTSGRRVAFVEIRLSPKSPVSWTREPDLGIATDGGDGGFLTQSAVPDAAPDDTEVVEAFIAAFFPDPDDVSTWHECLERSSGDRVDGVLFSTGWGDGYYPTYLGEDAAGDVVSVVSFGGVVPWNLSGLPGAPPPADEVGP</sequence>
<comment type="caution">
    <text evidence="1">The sequence shown here is derived from an EMBL/GenBank/DDBJ whole genome shotgun (WGS) entry which is preliminary data.</text>
</comment>
<name>A0A939RVM1_9CELL</name>
<keyword evidence="2" id="KW-1185">Reference proteome</keyword>
<gene>
    <name evidence="1" type="ORF">J4G33_08115</name>
</gene>
<evidence type="ECO:0000313" key="2">
    <source>
        <dbReference type="Proteomes" id="UP000664209"/>
    </source>
</evidence>
<dbReference type="Proteomes" id="UP000664209">
    <property type="component" value="Unassembled WGS sequence"/>
</dbReference>
<reference evidence="1" key="1">
    <citation type="submission" date="2021-03" db="EMBL/GenBank/DDBJ databases">
        <title>Actinotalea soli sp. nov., isolated from soil.</title>
        <authorList>
            <person name="Ping W."/>
            <person name="Zhang J."/>
        </authorList>
    </citation>
    <scope>NUCLEOTIDE SEQUENCE</scope>
    <source>
        <strain evidence="1">BY-33</strain>
    </source>
</reference>
<accession>A0A939RVM1</accession>